<accession>A0ABW7N3B3</accession>
<dbReference type="InterPro" id="IPR011659">
    <property type="entry name" value="WD40"/>
</dbReference>
<dbReference type="Pfam" id="PF01979">
    <property type="entry name" value="Amidohydro_1"/>
    <property type="match status" value="1"/>
</dbReference>
<dbReference type="EMBL" id="JBIPKE010000007">
    <property type="protein sequence ID" value="MFH6981900.1"/>
    <property type="molecule type" value="Genomic_DNA"/>
</dbReference>
<dbReference type="SUPFAM" id="SSF69304">
    <property type="entry name" value="Tricorn protease N-terminal domain"/>
    <property type="match status" value="1"/>
</dbReference>
<feature type="signal peptide" evidence="2">
    <location>
        <begin position="1"/>
        <end position="18"/>
    </location>
</feature>
<dbReference type="PANTHER" id="PTHR36842:SF1">
    <property type="entry name" value="PROTEIN TOLB"/>
    <property type="match status" value="1"/>
</dbReference>
<proteinExistence type="inferred from homology"/>
<dbReference type="Pfam" id="PF07676">
    <property type="entry name" value="PD40"/>
    <property type="match status" value="3"/>
</dbReference>
<evidence type="ECO:0000259" key="3">
    <source>
        <dbReference type="Pfam" id="PF01979"/>
    </source>
</evidence>
<dbReference type="Gene3D" id="2.120.10.30">
    <property type="entry name" value="TolB, C-terminal domain"/>
    <property type="match status" value="3"/>
</dbReference>
<dbReference type="Gene3D" id="2.30.40.10">
    <property type="entry name" value="Urease, subunit C, domain 1"/>
    <property type="match status" value="2"/>
</dbReference>
<evidence type="ECO:0000313" key="4">
    <source>
        <dbReference type="EMBL" id="MFH6981900.1"/>
    </source>
</evidence>
<evidence type="ECO:0000256" key="2">
    <source>
        <dbReference type="SAM" id="SignalP"/>
    </source>
</evidence>
<feature type="chain" id="PRO_5047306764" evidence="2">
    <location>
        <begin position="19"/>
        <end position="1082"/>
    </location>
</feature>
<feature type="domain" description="Amidohydrolase-related" evidence="3">
    <location>
        <begin position="939"/>
        <end position="1034"/>
    </location>
</feature>
<evidence type="ECO:0000313" key="5">
    <source>
        <dbReference type="Proteomes" id="UP001610063"/>
    </source>
</evidence>
<dbReference type="InterPro" id="IPR011059">
    <property type="entry name" value="Metal-dep_hydrolase_composite"/>
</dbReference>
<dbReference type="Proteomes" id="UP001610063">
    <property type="component" value="Unassembled WGS sequence"/>
</dbReference>
<gene>
    <name evidence="4" type="ORF">ACHKAR_00545</name>
</gene>
<dbReference type="InterPro" id="IPR032466">
    <property type="entry name" value="Metal_Hydrolase"/>
</dbReference>
<comment type="similarity">
    <text evidence="1">Belongs to the TolB family.</text>
</comment>
<dbReference type="InterPro" id="IPR011042">
    <property type="entry name" value="6-blade_b-propeller_TolB-like"/>
</dbReference>
<reference evidence="4 5" key="1">
    <citation type="journal article" date="2013" name="Int. J. Syst. Evol. Microbiol.">
        <title>Marinoscillum luteum sp. nov., isolated from marine sediment.</title>
        <authorList>
            <person name="Cha I.T."/>
            <person name="Park S.J."/>
            <person name="Kim S.J."/>
            <person name="Kim J.G."/>
            <person name="Jung M.Y."/>
            <person name="Shin K.S."/>
            <person name="Kwon K.K."/>
            <person name="Yang S.H."/>
            <person name="Seo Y.S."/>
            <person name="Rhee S.K."/>
        </authorList>
    </citation>
    <scope>NUCLEOTIDE SEQUENCE [LARGE SCALE GENOMIC DNA]</scope>
    <source>
        <strain evidence="4 5">KCTC 23939</strain>
    </source>
</reference>
<organism evidence="4 5">
    <name type="scientific">Marinoscillum luteum</name>
    <dbReference type="NCBI Taxonomy" id="861051"/>
    <lineage>
        <taxon>Bacteria</taxon>
        <taxon>Pseudomonadati</taxon>
        <taxon>Bacteroidota</taxon>
        <taxon>Cytophagia</taxon>
        <taxon>Cytophagales</taxon>
        <taxon>Reichenbachiellaceae</taxon>
        <taxon>Marinoscillum</taxon>
    </lineage>
</organism>
<sequence>MTRILIPLLIFSFFICQAQDDWDVTSPVAPFQETTITVEEGTWMNLDVSPDGKTIVFDLLGDIYSMPISGGNATPLRTGHAYEVQPRYSPDGKKISFTSDAGGGDNIWVMDADGQNATQITREDFRLLNNAVWTPDGQYLIARKHFTSQRSLGAGEMWLYHITGGSGIQLTTRKNDQQDAGEPWVSGNYLYYSEDVYPGGYFQYNKDPNSQIYVIKRYDRTTGKTETVIGGPGGAVRPQISPDGSKLAFVRRVRTKSVLYIHDLATGIQKPVYDELTKDQQEAWAIFGVYPNFNWLPDNRTIVLYAKGKIRKVNTLTGESTIIPFKASATHRITDAPIFKQNPAPESFRSHVIRNATTSPDGKLLAFNAAGHLYTMKLPNGKPKRLTTSTDFEYEPAFSPDSKSIVYVSWADERKGAIHKIPATGGTPTRLTSEKGIYRTPSFSKDGKTLVFRKDEGDGTLGHAYTVKPGIYTMPVAGGTPTFICEDGENPVFNSKGDRVYLQTGGYLFGSLDKSYKSVNLKGEDEKVHFHSKYANQYTISPDGKWLAFGELYDVFVMPFSDHGQTFELTGSTKALPVTKVAEDAGINLHWSADGESLQWTLGNKYHAVNVRDCFTFLEGSPDSIGDIPKTTVEIELALKTDIPSGSIALSGGKVITMNGEEIIENGVVLVQGNRIVAVGNQGELEIPADAKIIDVSGKVIMPGLIDTHAHLRAFRYGISPQKEWSYYANLAFGITATHDPSSNSETSMSQSEMVRAGLMVGPRIFSTGTILYGADGDFKAVINKYEDAQSAIARTKAYGTFSVKSYNQPRREQRQMIIKAAHENEIMVYPEGGSTFFHNMTMILDGHTSVEHNIPVAPLYQDVIELWSASKTSNTPTLIVNYGGLNGEYYWYQKTNVWENDKLMKYTPRAIIDSRSRHRTMAPDEEYENGHILVSQSCKALVDAGVKVCVGGHGQLQGLGVHWEMWNLAQGGMTNHEVLRAATLHGAEYIEMGEDLGSIEVGKLADIIILDEDPLTHIRNSESVRYTMINGRLYDTNTMDEIGHQPKKRSQFYWEMDSYNDNFPWHEESHSFQGLHCSCQH</sequence>
<evidence type="ECO:0000256" key="1">
    <source>
        <dbReference type="ARBA" id="ARBA00009820"/>
    </source>
</evidence>
<keyword evidence="5" id="KW-1185">Reference proteome</keyword>
<dbReference type="SUPFAM" id="SSF51556">
    <property type="entry name" value="Metallo-dependent hydrolases"/>
    <property type="match status" value="1"/>
</dbReference>
<dbReference type="RefSeq" id="WP_395415743.1">
    <property type="nucleotide sequence ID" value="NZ_JBIPKE010000007.1"/>
</dbReference>
<name>A0ABW7N3B3_9BACT</name>
<protein>
    <submittedName>
        <fullName evidence="4">Amidohydrolase family protein</fullName>
    </submittedName>
</protein>
<dbReference type="SUPFAM" id="SSF51338">
    <property type="entry name" value="Composite domain of metallo-dependent hydrolases"/>
    <property type="match status" value="1"/>
</dbReference>
<dbReference type="PANTHER" id="PTHR36842">
    <property type="entry name" value="PROTEIN TOLB HOMOLOG"/>
    <property type="match status" value="1"/>
</dbReference>
<dbReference type="InterPro" id="IPR006680">
    <property type="entry name" value="Amidohydro-rel"/>
</dbReference>
<comment type="caution">
    <text evidence="4">The sequence shown here is derived from an EMBL/GenBank/DDBJ whole genome shotgun (WGS) entry which is preliminary data.</text>
</comment>
<dbReference type="Gene3D" id="3.20.20.140">
    <property type="entry name" value="Metal-dependent hydrolases"/>
    <property type="match status" value="2"/>
</dbReference>
<dbReference type="SUPFAM" id="SSF82171">
    <property type="entry name" value="DPP6 N-terminal domain-like"/>
    <property type="match status" value="2"/>
</dbReference>
<dbReference type="Pfam" id="PF26549">
    <property type="entry name" value="Tricorn_N"/>
    <property type="match status" value="1"/>
</dbReference>
<keyword evidence="2" id="KW-0732">Signal</keyword>